<protein>
    <recommendedName>
        <fullName evidence="3">Reverse transcriptase domain-containing protein</fullName>
    </recommendedName>
</protein>
<dbReference type="PANTHER" id="PTHR37015">
    <property type="entry name" value="REVERSE TRANSCRIPTASE DOMAIN-CONTAINING PROTEIN"/>
    <property type="match status" value="1"/>
</dbReference>
<evidence type="ECO:0000313" key="1">
    <source>
        <dbReference type="EMBL" id="KAG0593263.1"/>
    </source>
</evidence>
<dbReference type="EMBL" id="CM026421">
    <property type="protein sequence ID" value="KAG0593263.1"/>
    <property type="molecule type" value="Genomic_DNA"/>
</dbReference>
<gene>
    <name evidence="1" type="ORF">KC19_1G316800</name>
</gene>
<sequence>MSSSFSQSLNSITLTKLREVSKQLSDFTSHREIVLTSLNVASSSRERVQILLDGISAWRSVGVNSDESSSDTGDYLVNVEKFLIQAERDPSIGEASLRAWEADFRTYLDTEKAKHEYAELFGRLLREWIASPTSVPEKTAGVSDEGEMSLISADDTFERVGRKEMHEQRAMFESLVFTAKQTDTAAIVAYLDDLFSSKPAKEMLESVREGIKSFGEDMLRSTKLTVRDLELAIASLLVADLLSNEKCDTLKEFTQNPSVLAEVTDVLNMHLASLTSWSWIPDGGADDAIPVEMRRQLNGKYRVFMDEEILQAIFLHWIGLKWATEFKHRFKSFFESRAWKLPTKPLSKVENERREYFLGEDPRVSICGKGQPQTIDAKRRADHMRLFFMNQLPESLEKGAVSYDAEDVGAKPGETTAMGIKQSLLHILTTECLLNTTLHNEFTVVRSDFAWFGPSLPHSSIITALRFFGVPEDWLIFFQTFLRAPLKFVSDGPSAAPQIRKRGIPMSHTLGDCFGEVLLFCMDYAVNQKADGLFLYRIHDDFWFWNRDSTVCAKAWQAMSTFTRLVGLEFNYEKTGSVSVGRPLHPDLPKGNIKWGFLKFEESGQFVIDQAQVDVHIDELKLQLKACEHSVFAWVQAYNKYVASFFVNNFGSPPAQCFGQRHVDMVIDTLQRIHLALFPEHGGSVIRYLAHVIQQRFGVSDIPPGWFLWPMTMGGLEVKSPLIPQFAIRDYLCDDPVQKIKDAVEEEEDTYTKLQEEWNSGTTTKPNTSNRSLVIADFLPYEEYALHREQRLTAWKDVYAELLQVPQDYEIAQGISGPSYLRTELHNLPSDFDVAGVQSIHSNWFAMNSYWRWVVACYGKGVVKKWGGLEVVRPGSLPLGMAELWKSRKMRWEQ</sequence>
<comment type="caution">
    <text evidence="1">The sequence shown here is derived from an EMBL/GenBank/DDBJ whole genome shotgun (WGS) entry which is preliminary data.</text>
</comment>
<proteinExistence type="predicted"/>
<evidence type="ECO:0000313" key="2">
    <source>
        <dbReference type="Proteomes" id="UP000822688"/>
    </source>
</evidence>
<dbReference type="Proteomes" id="UP000822688">
    <property type="component" value="Chromosome 1"/>
</dbReference>
<organism evidence="1 2">
    <name type="scientific">Ceratodon purpureus</name>
    <name type="common">Fire moss</name>
    <name type="synonym">Dicranum purpureum</name>
    <dbReference type="NCBI Taxonomy" id="3225"/>
    <lineage>
        <taxon>Eukaryota</taxon>
        <taxon>Viridiplantae</taxon>
        <taxon>Streptophyta</taxon>
        <taxon>Embryophyta</taxon>
        <taxon>Bryophyta</taxon>
        <taxon>Bryophytina</taxon>
        <taxon>Bryopsida</taxon>
        <taxon>Dicranidae</taxon>
        <taxon>Pseudoditrichales</taxon>
        <taxon>Ditrichaceae</taxon>
        <taxon>Ceratodon</taxon>
    </lineage>
</organism>
<keyword evidence="2" id="KW-1185">Reference proteome</keyword>
<dbReference type="AlphaFoldDB" id="A0A8T0JE31"/>
<accession>A0A8T0JE31</accession>
<reference evidence="1" key="1">
    <citation type="submission" date="2020-06" db="EMBL/GenBank/DDBJ databases">
        <title>WGS assembly of Ceratodon purpureus strain R40.</title>
        <authorList>
            <person name="Carey S.B."/>
            <person name="Jenkins J."/>
            <person name="Shu S."/>
            <person name="Lovell J.T."/>
            <person name="Sreedasyam A."/>
            <person name="Maumus F."/>
            <person name="Tiley G.P."/>
            <person name="Fernandez-Pozo N."/>
            <person name="Barry K."/>
            <person name="Chen C."/>
            <person name="Wang M."/>
            <person name="Lipzen A."/>
            <person name="Daum C."/>
            <person name="Saski C.A."/>
            <person name="Payton A.C."/>
            <person name="Mcbreen J.C."/>
            <person name="Conrad R.E."/>
            <person name="Kollar L.M."/>
            <person name="Olsson S."/>
            <person name="Huttunen S."/>
            <person name="Landis J.B."/>
            <person name="Wickett N.J."/>
            <person name="Johnson M.G."/>
            <person name="Rensing S.A."/>
            <person name="Grimwood J."/>
            <person name="Schmutz J."/>
            <person name="Mcdaniel S.F."/>
        </authorList>
    </citation>
    <scope>NUCLEOTIDE SEQUENCE</scope>
    <source>
        <strain evidence="1">R40</strain>
    </source>
</reference>
<name>A0A8T0JE31_CERPU</name>
<evidence type="ECO:0008006" key="3">
    <source>
        <dbReference type="Google" id="ProtNLM"/>
    </source>
</evidence>
<dbReference type="PANTHER" id="PTHR37015:SF2">
    <property type="entry name" value="REVERSE TRANSCRIPTASE DOMAIN-CONTAINING PROTEIN"/>
    <property type="match status" value="1"/>
</dbReference>